<sequence length="609" mass="67678">MKRIAIIGFVASVLLATYFGFQRVKQPVLTPVEQVTAQFQRDVAALDSAVRFLQTVVKKGSTSSRQAAFRQARLRWKQVEWLAEYYFPATAKAINGAAVPEYEESDAKTIEPEGFQVIEPLLFPTPDPQQADELARQTATLVVNVKRLVIVAQNNPTTDAHIFDALRLEVFRIITLGITGFDSPVALHSLPETQTALQSLEQYLAYYQPVLLTKRVSIADSLQAVFRQAPSRLRSNPDAFNSFDRLAFITEIANPLSSLLLDAQNALDIKPFQESRGLRSDARTLFAANVFDVNHYTPGTDYRTTPGRIALGKMLFADPILSGDGRRSCLSCHQPERAFTDAMPQNRTLDGRKAVLRNTPTLWNVGLQRALFADSRVAFLEDQATDVVTNVNEMHGSLEKAANLLKANPVYTRQFAASYADGITPFTIRNALASYERSRVSLNSRFDRYVRGERAALDEQEIRGFNLFAGKAKCATCHFLPLTNGLVPPHFEKSESENLGVPQRFVQKGAVLDADLGKFNHTGGEIHRRSFKTPTVRNVELTAPYMHNGAFQTLEEVIDFYDQGGGKGLGLDPEFQTLPEDRLQLTQSDKAALIAFLKSLTDSKSATNL</sequence>
<evidence type="ECO:0000256" key="4">
    <source>
        <dbReference type="ARBA" id="ARBA00022729"/>
    </source>
</evidence>
<evidence type="ECO:0000256" key="5">
    <source>
        <dbReference type="ARBA" id="ARBA00023002"/>
    </source>
</evidence>
<dbReference type="Proteomes" id="UP000441754">
    <property type="component" value="Unassembled WGS sequence"/>
</dbReference>
<dbReference type="AlphaFoldDB" id="A0A7K0EEZ1"/>
<keyword evidence="4" id="KW-0732">Signal</keyword>
<keyword evidence="3 7" id="KW-0479">Metal-binding</keyword>
<dbReference type="PANTHER" id="PTHR30600">
    <property type="entry name" value="CYTOCHROME C PEROXIDASE-RELATED"/>
    <property type="match status" value="1"/>
</dbReference>
<dbReference type="GO" id="GO:0004130">
    <property type="term" value="F:cytochrome-c peroxidase activity"/>
    <property type="evidence" value="ECO:0007669"/>
    <property type="project" value="TreeGrafter"/>
</dbReference>
<dbReference type="GO" id="GO:0009055">
    <property type="term" value="F:electron transfer activity"/>
    <property type="evidence" value="ECO:0007669"/>
    <property type="project" value="InterPro"/>
</dbReference>
<proteinExistence type="predicted"/>
<organism evidence="9 10">
    <name type="scientific">Larkinella terrae</name>
    <dbReference type="NCBI Taxonomy" id="2025311"/>
    <lineage>
        <taxon>Bacteria</taxon>
        <taxon>Pseudomonadati</taxon>
        <taxon>Bacteroidota</taxon>
        <taxon>Cytophagia</taxon>
        <taxon>Cytophagales</taxon>
        <taxon>Spirosomataceae</taxon>
        <taxon>Larkinella</taxon>
    </lineage>
</organism>
<evidence type="ECO:0000256" key="6">
    <source>
        <dbReference type="ARBA" id="ARBA00023004"/>
    </source>
</evidence>
<dbReference type="InterPro" id="IPR051395">
    <property type="entry name" value="Cytochrome_c_Peroxidase/MauG"/>
</dbReference>
<dbReference type="Pfam" id="PF03150">
    <property type="entry name" value="CCP_MauG"/>
    <property type="match status" value="1"/>
</dbReference>
<dbReference type="GO" id="GO:0020037">
    <property type="term" value="F:heme binding"/>
    <property type="evidence" value="ECO:0007669"/>
    <property type="project" value="InterPro"/>
</dbReference>
<feature type="domain" description="Cytochrome c" evidence="8">
    <location>
        <begin position="459"/>
        <end position="601"/>
    </location>
</feature>
<dbReference type="GO" id="GO:0046872">
    <property type="term" value="F:metal ion binding"/>
    <property type="evidence" value="ECO:0007669"/>
    <property type="project" value="UniProtKB-KW"/>
</dbReference>
<keyword evidence="10" id="KW-1185">Reference proteome</keyword>
<comment type="subcellular location">
    <subcellularLocation>
        <location evidence="1">Cell envelope</location>
    </subcellularLocation>
</comment>
<evidence type="ECO:0000256" key="7">
    <source>
        <dbReference type="PROSITE-ProRule" id="PRU00433"/>
    </source>
</evidence>
<dbReference type="EMBL" id="WJXZ01000001">
    <property type="protein sequence ID" value="MRS60026.1"/>
    <property type="molecule type" value="Genomic_DNA"/>
</dbReference>
<dbReference type="OrthoDB" id="9805202at2"/>
<evidence type="ECO:0000313" key="10">
    <source>
        <dbReference type="Proteomes" id="UP000441754"/>
    </source>
</evidence>
<evidence type="ECO:0000256" key="1">
    <source>
        <dbReference type="ARBA" id="ARBA00004196"/>
    </source>
</evidence>
<dbReference type="PANTHER" id="PTHR30600:SF10">
    <property type="entry name" value="BLL6722 PROTEIN"/>
    <property type="match status" value="1"/>
</dbReference>
<dbReference type="RefSeq" id="WP_154172569.1">
    <property type="nucleotide sequence ID" value="NZ_WJXZ01000001.1"/>
</dbReference>
<reference evidence="9 10" key="1">
    <citation type="journal article" date="2018" name="Antonie Van Leeuwenhoek">
        <title>Larkinella terrae sp. nov., isolated from soil on Jeju Island, South Korea.</title>
        <authorList>
            <person name="Ten L.N."/>
            <person name="Jeon J."/>
            <person name="Park S.J."/>
            <person name="Park S."/>
            <person name="Lee S.Y."/>
            <person name="Kim M.K."/>
            <person name="Jung H.Y."/>
        </authorList>
    </citation>
    <scope>NUCLEOTIDE SEQUENCE [LARGE SCALE GENOMIC DNA]</scope>
    <source>
        <strain evidence="9 10">KCTC 52001</strain>
    </source>
</reference>
<keyword evidence="2 7" id="KW-0349">Heme</keyword>
<accession>A0A7K0EEZ1</accession>
<dbReference type="InterPro" id="IPR009056">
    <property type="entry name" value="Cyt_c-like_dom"/>
</dbReference>
<dbReference type="Gene3D" id="1.10.760.10">
    <property type="entry name" value="Cytochrome c-like domain"/>
    <property type="match status" value="2"/>
</dbReference>
<name>A0A7K0EEZ1_9BACT</name>
<dbReference type="PROSITE" id="PS51007">
    <property type="entry name" value="CYTC"/>
    <property type="match status" value="2"/>
</dbReference>
<evidence type="ECO:0000256" key="3">
    <source>
        <dbReference type="ARBA" id="ARBA00022723"/>
    </source>
</evidence>
<dbReference type="Gene3D" id="1.20.1420.20">
    <property type="entry name" value="M75 peptidase, HXXE motif"/>
    <property type="match status" value="1"/>
</dbReference>
<dbReference type="GO" id="GO:0030313">
    <property type="term" value="C:cell envelope"/>
    <property type="evidence" value="ECO:0007669"/>
    <property type="project" value="UniProtKB-SubCell"/>
</dbReference>
<protein>
    <submittedName>
        <fullName evidence="9">Cytochrome-c peroxidase</fullName>
    </submittedName>
</protein>
<evidence type="ECO:0000256" key="2">
    <source>
        <dbReference type="ARBA" id="ARBA00022617"/>
    </source>
</evidence>
<dbReference type="SUPFAM" id="SSF46626">
    <property type="entry name" value="Cytochrome c"/>
    <property type="match status" value="2"/>
</dbReference>
<dbReference type="InterPro" id="IPR038352">
    <property type="entry name" value="Imelysin_sf"/>
</dbReference>
<gene>
    <name evidence="9" type="ORF">GJJ30_01885</name>
</gene>
<dbReference type="InterPro" id="IPR004852">
    <property type="entry name" value="Di-haem_cyt_c_peroxidsae"/>
</dbReference>
<keyword evidence="9" id="KW-0575">Peroxidase</keyword>
<evidence type="ECO:0000313" key="9">
    <source>
        <dbReference type="EMBL" id="MRS60026.1"/>
    </source>
</evidence>
<dbReference type="InterPro" id="IPR036909">
    <property type="entry name" value="Cyt_c-like_dom_sf"/>
</dbReference>
<feature type="domain" description="Cytochrome c" evidence="8">
    <location>
        <begin position="307"/>
        <end position="431"/>
    </location>
</feature>
<evidence type="ECO:0000259" key="8">
    <source>
        <dbReference type="PROSITE" id="PS51007"/>
    </source>
</evidence>
<comment type="caution">
    <text evidence="9">The sequence shown here is derived from an EMBL/GenBank/DDBJ whole genome shotgun (WGS) entry which is preliminary data.</text>
</comment>
<keyword evidence="6 7" id="KW-0408">Iron</keyword>
<keyword evidence="5" id="KW-0560">Oxidoreductase</keyword>